<reference evidence="1" key="1">
    <citation type="submission" date="2010-08" db="EMBL/GenBank/DDBJ databases">
        <authorList>
            <person name="Harkins D.M."/>
            <person name="Madupu R."/>
            <person name="Durkin A.S."/>
            <person name="Torralba M."/>
            <person name="Methe B."/>
            <person name="Sutton G.G."/>
            <person name="Nelson K.E."/>
        </authorList>
    </citation>
    <scope>NUCLEOTIDE SEQUENCE [LARGE SCALE GENOMIC DNA]</scope>
    <source>
        <strain evidence="1">ATCC 14266</strain>
    </source>
</reference>
<accession>E0DEF2</accession>
<evidence type="ECO:0000313" key="1">
    <source>
        <dbReference type="EMBL" id="EFM49385.1"/>
    </source>
</evidence>
<protein>
    <submittedName>
        <fullName evidence="1">Uncharacterized protein</fullName>
    </submittedName>
</protein>
<name>E0DEF2_9CORY</name>
<evidence type="ECO:0000313" key="2">
    <source>
        <dbReference type="Proteomes" id="UP000004218"/>
    </source>
</evidence>
<organism evidence="1 2">
    <name type="scientific">Corynebacterium matruchotii ATCC 14266</name>
    <dbReference type="NCBI Taxonomy" id="553207"/>
    <lineage>
        <taxon>Bacteria</taxon>
        <taxon>Bacillati</taxon>
        <taxon>Actinomycetota</taxon>
        <taxon>Actinomycetes</taxon>
        <taxon>Mycobacteriales</taxon>
        <taxon>Corynebacteriaceae</taxon>
        <taxon>Corynebacterium</taxon>
    </lineage>
</organism>
<gene>
    <name evidence="1" type="ORF">HMPREF0299_7346</name>
</gene>
<dbReference type="AlphaFoldDB" id="E0DEF2"/>
<dbReference type="STRING" id="553207.HMPREF0299_7346"/>
<dbReference type="Proteomes" id="UP000004218">
    <property type="component" value="Unassembled WGS sequence"/>
</dbReference>
<comment type="caution">
    <text evidence="1">The sequence shown here is derived from an EMBL/GenBank/DDBJ whole genome shotgun (WGS) entry which is preliminary data.</text>
</comment>
<dbReference type="EMBL" id="ACSH02000004">
    <property type="protein sequence ID" value="EFM49385.1"/>
    <property type="molecule type" value="Genomic_DNA"/>
</dbReference>
<sequence>MKKLIEVGLLRSIHAGFLSVIGRILKSSGGEEMALTGTPDRH</sequence>
<keyword evidence="2" id="KW-1185">Reference proteome</keyword>
<proteinExistence type="predicted"/>